<organism evidence="1 2">
    <name type="scientific">Leptospira borgpetersenii str. 200701203</name>
    <dbReference type="NCBI Taxonomy" id="1193007"/>
    <lineage>
        <taxon>Bacteria</taxon>
        <taxon>Pseudomonadati</taxon>
        <taxon>Spirochaetota</taxon>
        <taxon>Spirochaetia</taxon>
        <taxon>Leptospirales</taxon>
        <taxon>Leptospiraceae</taxon>
        <taxon>Leptospira</taxon>
    </lineage>
</organism>
<reference evidence="1 2" key="1">
    <citation type="submission" date="2013-01" db="EMBL/GenBank/DDBJ databases">
        <authorList>
            <person name="Harkins D.M."/>
            <person name="Durkin A.S."/>
            <person name="Brinkac L.M."/>
            <person name="Haft D.H."/>
            <person name="Selengut J.D."/>
            <person name="Sanka R."/>
            <person name="DePew J."/>
            <person name="Purushe J."/>
            <person name="Picardeau M."/>
            <person name="Werts C."/>
            <person name="Goarant C."/>
            <person name="Vinetz J.M."/>
            <person name="Sutton G.G."/>
            <person name="Nierman W.C."/>
            <person name="Fouts D.E."/>
        </authorList>
    </citation>
    <scope>NUCLEOTIDE SEQUENCE [LARGE SCALE GENOMIC DNA]</scope>
    <source>
        <strain evidence="1 2">200701203</strain>
    </source>
</reference>
<sequence>MYLLNQFSKGRLSSVEDSSFWFGGAGSVSSISEAGVNL</sequence>
<dbReference type="AlphaFoldDB" id="M3F7U6"/>
<dbReference type="EMBL" id="AKWO02000103">
    <property type="protein sequence ID" value="EMF98002.1"/>
    <property type="molecule type" value="Genomic_DNA"/>
</dbReference>
<dbReference type="Proteomes" id="UP000011783">
    <property type="component" value="Unassembled WGS sequence"/>
</dbReference>
<dbReference type="BioCyc" id="LBOR1193007:G11KN-3379-MONOMER"/>
<evidence type="ECO:0000313" key="1">
    <source>
        <dbReference type="EMBL" id="EMF98002.1"/>
    </source>
</evidence>
<protein>
    <submittedName>
        <fullName evidence="1">Uncharacterized protein</fullName>
    </submittedName>
</protein>
<name>M3F7U6_LEPBO</name>
<proteinExistence type="predicted"/>
<evidence type="ECO:0000313" key="2">
    <source>
        <dbReference type="Proteomes" id="UP000011783"/>
    </source>
</evidence>
<comment type="caution">
    <text evidence="1">The sequence shown here is derived from an EMBL/GenBank/DDBJ whole genome shotgun (WGS) entry which is preliminary data.</text>
</comment>
<gene>
    <name evidence="1" type="ORF">LEP1GSC123_1845</name>
</gene>
<accession>M3F7U6</accession>